<feature type="compositionally biased region" description="Polar residues" evidence="1">
    <location>
        <begin position="138"/>
        <end position="149"/>
    </location>
</feature>
<reference evidence="2 3" key="1">
    <citation type="journal article" date="2008" name="Nature">
        <title>The Phaeodactylum genome reveals the evolutionary history of diatom genomes.</title>
        <authorList>
            <person name="Bowler C."/>
            <person name="Allen A.E."/>
            <person name="Badger J.H."/>
            <person name="Grimwood J."/>
            <person name="Jabbari K."/>
            <person name="Kuo A."/>
            <person name="Maheswari U."/>
            <person name="Martens C."/>
            <person name="Maumus F."/>
            <person name="Otillar R.P."/>
            <person name="Rayko E."/>
            <person name="Salamov A."/>
            <person name="Vandepoele K."/>
            <person name="Beszteri B."/>
            <person name="Gruber A."/>
            <person name="Heijde M."/>
            <person name="Katinka M."/>
            <person name="Mock T."/>
            <person name="Valentin K."/>
            <person name="Verret F."/>
            <person name="Berges J.A."/>
            <person name="Brownlee C."/>
            <person name="Cadoret J.P."/>
            <person name="Chiovitti A."/>
            <person name="Choi C.J."/>
            <person name="Coesel S."/>
            <person name="De Martino A."/>
            <person name="Detter J.C."/>
            <person name="Durkin C."/>
            <person name="Falciatore A."/>
            <person name="Fournet J."/>
            <person name="Haruta M."/>
            <person name="Huysman M.J."/>
            <person name="Jenkins B.D."/>
            <person name="Jiroutova K."/>
            <person name="Jorgensen R.E."/>
            <person name="Joubert Y."/>
            <person name="Kaplan A."/>
            <person name="Kroger N."/>
            <person name="Kroth P.G."/>
            <person name="La Roche J."/>
            <person name="Lindquist E."/>
            <person name="Lommer M."/>
            <person name="Martin-Jezequel V."/>
            <person name="Lopez P.J."/>
            <person name="Lucas S."/>
            <person name="Mangogna M."/>
            <person name="McGinnis K."/>
            <person name="Medlin L.K."/>
            <person name="Montsant A."/>
            <person name="Oudot-Le Secq M.P."/>
            <person name="Napoli C."/>
            <person name="Obornik M."/>
            <person name="Parker M.S."/>
            <person name="Petit J.L."/>
            <person name="Porcel B.M."/>
            <person name="Poulsen N."/>
            <person name="Robison M."/>
            <person name="Rychlewski L."/>
            <person name="Rynearson T.A."/>
            <person name="Schmutz J."/>
            <person name="Shapiro H."/>
            <person name="Siaut M."/>
            <person name="Stanley M."/>
            <person name="Sussman M.R."/>
            <person name="Taylor A.R."/>
            <person name="Vardi A."/>
            <person name="von Dassow P."/>
            <person name="Vyverman W."/>
            <person name="Willis A."/>
            <person name="Wyrwicz L.S."/>
            <person name="Rokhsar D.S."/>
            <person name="Weissenbach J."/>
            <person name="Armbrust E.V."/>
            <person name="Green B.R."/>
            <person name="Van de Peer Y."/>
            <person name="Grigoriev I.V."/>
        </authorList>
    </citation>
    <scope>NUCLEOTIDE SEQUENCE [LARGE SCALE GENOMIC DNA]</scope>
    <source>
        <strain evidence="2 3">CCAP 1055/1</strain>
    </source>
</reference>
<dbReference type="RefSeq" id="XP_002184513.1">
    <property type="nucleotide sequence ID" value="XM_002184477.1"/>
</dbReference>
<dbReference type="GeneID" id="7198354"/>
<reference evidence="3" key="2">
    <citation type="submission" date="2008-08" db="EMBL/GenBank/DDBJ databases">
        <authorList>
            <consortium name="Diatom Consortium"/>
            <person name="Grigoriev I."/>
            <person name="Grimwood J."/>
            <person name="Kuo A."/>
            <person name="Otillar R.P."/>
            <person name="Salamov A."/>
            <person name="Detter J.C."/>
            <person name="Lindquist E."/>
            <person name="Shapiro H."/>
            <person name="Lucas S."/>
            <person name="Glavina del Rio T."/>
            <person name="Pitluck S."/>
            <person name="Rokhsar D."/>
            <person name="Bowler C."/>
        </authorList>
    </citation>
    <scope>GENOME REANNOTATION</scope>
    <source>
        <strain evidence="3">CCAP 1055/1</strain>
    </source>
</reference>
<evidence type="ECO:0000256" key="1">
    <source>
        <dbReference type="SAM" id="MobiDB-lite"/>
    </source>
</evidence>
<evidence type="ECO:0000313" key="3">
    <source>
        <dbReference type="Proteomes" id="UP000000759"/>
    </source>
</evidence>
<gene>
    <name evidence="2" type="ORF">PHATRDRAFT_49779</name>
</gene>
<keyword evidence="3" id="KW-1185">Reference proteome</keyword>
<dbReference type="AlphaFoldDB" id="B7GBV5"/>
<dbReference type="InParanoid" id="B7GBV5"/>
<dbReference type="Proteomes" id="UP000000759">
    <property type="component" value="Chromosome 24"/>
</dbReference>
<dbReference type="KEGG" id="pti:PHATRDRAFT_49779"/>
<feature type="compositionally biased region" description="Low complexity" evidence="1">
    <location>
        <begin position="110"/>
        <end position="129"/>
    </location>
</feature>
<sequence length="375" mass="40205">MKKTRSLPSGSFLLGGMIAVVASVTTTAWGFPLQSRRGGILAARIPHRPTGPSFALHAKARRGRLGSIVDAQDLLESKPSKRQKTTTPTKPSPKQPSAKKANTNVSPDLAAWAASTTSPANASTSTTVSPEAGVDGESSATLPDPTVNQKSRRREKQSTRTLQEEARDAAVKAAVQQINQALERKAGIPEILERTRELCNLESTNLRTLTAGAARQDYRLAWVGSDDAVCHIGTGLHKVPLARLQEVYLSLPGRNRVEMLEVIRILGPFPNVKNTLQGFSKLEGSVADNTATAWTISWDSMIDGTGKEVLAGKTENTRTAPLHVLFSDVNAIVAVVPLSAGGSPADVWTETNAANILVFIREDNLDDQLELLRVA</sequence>
<protein>
    <submittedName>
        <fullName evidence="2">Uncharacterized protein</fullName>
    </submittedName>
</protein>
<proteinExistence type="predicted"/>
<feature type="region of interest" description="Disordered" evidence="1">
    <location>
        <begin position="71"/>
        <end position="164"/>
    </location>
</feature>
<dbReference type="EMBL" id="CM000626">
    <property type="protein sequence ID" value="EEC43912.1"/>
    <property type="molecule type" value="Genomic_DNA"/>
</dbReference>
<dbReference type="eggNOG" id="ENOG502SA75">
    <property type="taxonomic scope" value="Eukaryota"/>
</dbReference>
<dbReference type="HOGENOM" id="CLU_738663_0_0_1"/>
<evidence type="ECO:0000313" key="2">
    <source>
        <dbReference type="EMBL" id="EEC43912.1"/>
    </source>
</evidence>
<organism evidence="2 3">
    <name type="scientific">Phaeodactylum tricornutum (strain CCAP 1055/1)</name>
    <dbReference type="NCBI Taxonomy" id="556484"/>
    <lineage>
        <taxon>Eukaryota</taxon>
        <taxon>Sar</taxon>
        <taxon>Stramenopiles</taxon>
        <taxon>Ochrophyta</taxon>
        <taxon>Bacillariophyta</taxon>
        <taxon>Bacillariophyceae</taxon>
        <taxon>Bacillariophycidae</taxon>
        <taxon>Naviculales</taxon>
        <taxon>Phaeodactylaceae</taxon>
        <taxon>Phaeodactylum</taxon>
    </lineage>
</organism>
<accession>B7GBV5</accession>
<dbReference type="PaxDb" id="2850-Phatr49779"/>
<dbReference type="OrthoDB" id="46972at2759"/>
<name>B7GBV5_PHATC</name>